<name>A0A841BP88_9ACTN</name>
<comment type="caution">
    <text evidence="2">The sequence shown here is derived from an EMBL/GenBank/DDBJ whole genome shotgun (WGS) entry which is preliminary data.</text>
</comment>
<keyword evidence="1" id="KW-1133">Transmembrane helix</keyword>
<accession>A0A841BP88</accession>
<feature type="transmembrane region" description="Helical" evidence="1">
    <location>
        <begin position="74"/>
        <end position="99"/>
    </location>
</feature>
<reference evidence="2 3" key="1">
    <citation type="submission" date="2020-08" db="EMBL/GenBank/DDBJ databases">
        <title>Sequencing the genomes of 1000 actinobacteria strains.</title>
        <authorList>
            <person name="Klenk H.-P."/>
        </authorList>
    </citation>
    <scope>NUCLEOTIDE SEQUENCE [LARGE SCALE GENOMIC DNA]</scope>
    <source>
        <strain evidence="2 3">DSM 45362</strain>
    </source>
</reference>
<evidence type="ECO:0000256" key="1">
    <source>
        <dbReference type="SAM" id="Phobius"/>
    </source>
</evidence>
<proteinExistence type="predicted"/>
<feature type="transmembrane region" description="Helical" evidence="1">
    <location>
        <begin position="165"/>
        <end position="184"/>
    </location>
</feature>
<dbReference type="RefSeq" id="WP_184838594.1">
    <property type="nucleotide sequence ID" value="NZ_JACHMN010000002.1"/>
</dbReference>
<protein>
    <submittedName>
        <fullName evidence="2">Uncharacterized protein</fullName>
    </submittedName>
</protein>
<dbReference type="Proteomes" id="UP000587527">
    <property type="component" value="Unassembled WGS sequence"/>
</dbReference>
<keyword evidence="1" id="KW-0472">Membrane</keyword>
<dbReference type="EMBL" id="JACHMN010000002">
    <property type="protein sequence ID" value="MBB5870897.1"/>
    <property type="molecule type" value="Genomic_DNA"/>
</dbReference>
<evidence type="ECO:0000313" key="2">
    <source>
        <dbReference type="EMBL" id="MBB5870897.1"/>
    </source>
</evidence>
<dbReference type="AlphaFoldDB" id="A0A841BP88"/>
<evidence type="ECO:0000313" key="3">
    <source>
        <dbReference type="Proteomes" id="UP000587527"/>
    </source>
</evidence>
<sequence length="206" mass="21183">MSYVTPQYSAPTDQPSRPSTVTVASLSLWAMALLSLASVVLGVISFASIDAQKIADAYVAGGMERDVAETTAPLVLAVMYGTAGISAVIGVIYLVLAIFVGKGKNWARITAWVFGGLAICCNALAAGSAATGSSLTSTNSGGVDAEVVQEKLSEYIPTWVDPTSIGLAVVALLLALAVVVLLALPASNAYFRRPEPEWVPPAGPIV</sequence>
<feature type="transmembrane region" description="Helical" evidence="1">
    <location>
        <begin position="26"/>
        <end position="49"/>
    </location>
</feature>
<feature type="transmembrane region" description="Helical" evidence="1">
    <location>
        <begin position="111"/>
        <end position="130"/>
    </location>
</feature>
<organism evidence="2 3">
    <name type="scientific">Allocatelliglobosispora scoriae</name>
    <dbReference type="NCBI Taxonomy" id="643052"/>
    <lineage>
        <taxon>Bacteria</taxon>
        <taxon>Bacillati</taxon>
        <taxon>Actinomycetota</taxon>
        <taxon>Actinomycetes</taxon>
        <taxon>Micromonosporales</taxon>
        <taxon>Micromonosporaceae</taxon>
        <taxon>Allocatelliglobosispora</taxon>
    </lineage>
</organism>
<gene>
    <name evidence="2" type="ORF">F4553_004276</name>
</gene>
<keyword evidence="1" id="KW-0812">Transmembrane</keyword>
<keyword evidence="3" id="KW-1185">Reference proteome</keyword>